<dbReference type="Proteomes" id="UP000650224">
    <property type="component" value="Unassembled WGS sequence"/>
</dbReference>
<evidence type="ECO:0000256" key="1">
    <source>
        <dbReference type="SAM" id="MobiDB-lite"/>
    </source>
</evidence>
<evidence type="ECO:0000313" key="2">
    <source>
        <dbReference type="EMBL" id="MBD8029552.1"/>
    </source>
</evidence>
<organism evidence="2 3">
    <name type="scientific">Corynebacterium gallinarum</name>
    <dbReference type="NCBI Taxonomy" id="2762214"/>
    <lineage>
        <taxon>Bacteria</taxon>
        <taxon>Bacillati</taxon>
        <taxon>Actinomycetota</taxon>
        <taxon>Actinomycetes</taxon>
        <taxon>Mycobacteriales</taxon>
        <taxon>Corynebacteriaceae</taxon>
        <taxon>Corynebacterium</taxon>
    </lineage>
</organism>
<feature type="region of interest" description="Disordered" evidence="1">
    <location>
        <begin position="42"/>
        <end position="61"/>
    </location>
</feature>
<dbReference type="AlphaFoldDB" id="A0A8I0LAB8"/>
<gene>
    <name evidence="2" type="ORF">H9627_04275</name>
</gene>
<evidence type="ECO:0000313" key="3">
    <source>
        <dbReference type="Proteomes" id="UP000650224"/>
    </source>
</evidence>
<dbReference type="EMBL" id="JACSPR010000002">
    <property type="protein sequence ID" value="MBD8029552.1"/>
    <property type="molecule type" value="Genomic_DNA"/>
</dbReference>
<name>A0A8I0LAB8_9CORY</name>
<dbReference type="RefSeq" id="WP_191732768.1">
    <property type="nucleotide sequence ID" value="NZ_JACSPR010000002.1"/>
</dbReference>
<accession>A0A8I0LAB8</accession>
<sequence>MERISESLKPIIEALEKAWCYLTDALIRTQKRQTQRAYRELATPPVDHPHSHVTHTRTKPPAPARIYRRRTAFLIVEIS</sequence>
<reference evidence="2 3" key="1">
    <citation type="submission" date="2020-08" db="EMBL/GenBank/DDBJ databases">
        <title>A Genomic Blueprint of the Chicken Gut Microbiome.</title>
        <authorList>
            <person name="Gilroy R."/>
            <person name="Ravi A."/>
            <person name="Getino M."/>
            <person name="Pursley I."/>
            <person name="Horton D.L."/>
            <person name="Alikhan N.-F."/>
            <person name="Baker D."/>
            <person name="Gharbi K."/>
            <person name="Hall N."/>
            <person name="Watson M."/>
            <person name="Adriaenssens E.M."/>
            <person name="Foster-Nyarko E."/>
            <person name="Jarju S."/>
            <person name="Secka A."/>
            <person name="Antonio M."/>
            <person name="Oren A."/>
            <person name="Chaudhuri R."/>
            <person name="La Ragione R.M."/>
            <person name="Hildebrand F."/>
            <person name="Pallen M.J."/>
        </authorList>
    </citation>
    <scope>NUCLEOTIDE SEQUENCE [LARGE SCALE GENOMIC DNA]</scope>
    <source>
        <strain evidence="2 3">Sa1YVA5</strain>
    </source>
</reference>
<proteinExistence type="predicted"/>
<keyword evidence="3" id="KW-1185">Reference proteome</keyword>
<protein>
    <submittedName>
        <fullName evidence="2">Uncharacterized protein</fullName>
    </submittedName>
</protein>
<comment type="caution">
    <text evidence="2">The sequence shown here is derived from an EMBL/GenBank/DDBJ whole genome shotgun (WGS) entry which is preliminary data.</text>
</comment>